<sequence>MKALLGCIIFAAINSHALADLKPDILDCNAQKAARNAALDSTVGVSGHCDAEKLADKAKDNAKDSVKEAKKEVGETIDNTKKDVADALPGDKHKHDNLPHKRD</sequence>
<evidence type="ECO:0000256" key="2">
    <source>
        <dbReference type="SAM" id="SignalP"/>
    </source>
</evidence>
<feature type="region of interest" description="Disordered" evidence="1">
    <location>
        <begin position="58"/>
        <end position="103"/>
    </location>
</feature>
<organism evidence="3 4">
    <name type="scientific">Gilvimarinus xylanilyticus</name>
    <dbReference type="NCBI Taxonomy" id="2944139"/>
    <lineage>
        <taxon>Bacteria</taxon>
        <taxon>Pseudomonadati</taxon>
        <taxon>Pseudomonadota</taxon>
        <taxon>Gammaproteobacteria</taxon>
        <taxon>Cellvibrionales</taxon>
        <taxon>Cellvibrionaceae</taxon>
        <taxon>Gilvimarinus</taxon>
    </lineage>
</organism>
<dbReference type="Proteomes" id="UP001139319">
    <property type="component" value="Unassembled WGS sequence"/>
</dbReference>
<dbReference type="EMBL" id="JAMFTH010000007">
    <property type="protein sequence ID" value="MCP8900810.1"/>
    <property type="molecule type" value="Genomic_DNA"/>
</dbReference>
<keyword evidence="4" id="KW-1185">Reference proteome</keyword>
<feature type="signal peptide" evidence="2">
    <location>
        <begin position="1"/>
        <end position="19"/>
    </location>
</feature>
<evidence type="ECO:0000313" key="4">
    <source>
        <dbReference type="Proteomes" id="UP001139319"/>
    </source>
</evidence>
<evidence type="ECO:0000256" key="1">
    <source>
        <dbReference type="SAM" id="MobiDB-lite"/>
    </source>
</evidence>
<accession>A0A9X2KX51</accession>
<feature type="chain" id="PRO_5040732785" evidence="2">
    <location>
        <begin position="20"/>
        <end position="103"/>
    </location>
</feature>
<name>A0A9X2KX51_9GAMM</name>
<proteinExistence type="predicted"/>
<gene>
    <name evidence="3" type="ORF">M6D89_15990</name>
</gene>
<keyword evidence="2" id="KW-0732">Signal</keyword>
<comment type="caution">
    <text evidence="3">The sequence shown here is derived from an EMBL/GenBank/DDBJ whole genome shotgun (WGS) entry which is preliminary data.</text>
</comment>
<reference evidence="3" key="1">
    <citation type="submission" date="2022-05" db="EMBL/GenBank/DDBJ databases">
        <authorList>
            <person name="Sun H.-N."/>
        </authorList>
    </citation>
    <scope>NUCLEOTIDE SEQUENCE</scope>
    <source>
        <strain evidence="3">HB14</strain>
    </source>
</reference>
<evidence type="ECO:0000313" key="3">
    <source>
        <dbReference type="EMBL" id="MCP8900810.1"/>
    </source>
</evidence>
<protein>
    <submittedName>
        <fullName evidence="3">Uncharacterized protein</fullName>
    </submittedName>
</protein>
<dbReference type="RefSeq" id="WP_253969104.1">
    <property type="nucleotide sequence ID" value="NZ_JAMFTH010000007.1"/>
</dbReference>
<dbReference type="AlphaFoldDB" id="A0A9X2KX51"/>
<reference evidence="3" key="2">
    <citation type="submission" date="2023-01" db="EMBL/GenBank/DDBJ databases">
        <title>Gilvimarinus xylanilyticus HB14 isolated from Caulerpa lentillifera aquaculture base in Hainan, China.</title>
        <authorList>
            <person name="Zhang Y.-J."/>
        </authorList>
    </citation>
    <scope>NUCLEOTIDE SEQUENCE</scope>
    <source>
        <strain evidence="3">HB14</strain>
    </source>
</reference>